<feature type="region of interest" description="Disordered" evidence="1">
    <location>
        <begin position="27"/>
        <end position="60"/>
    </location>
</feature>
<gene>
    <name evidence="2" type="ORF">CUJ84_pRLN1000531</name>
</gene>
<keyword evidence="2" id="KW-0614">Plasmid</keyword>
<geneLocation type="plasmid" evidence="3">
    <name>prln1</name>
</geneLocation>
<evidence type="ECO:0000313" key="2">
    <source>
        <dbReference type="EMBL" id="AUW45992.1"/>
    </source>
</evidence>
<proteinExistence type="predicted"/>
<accession>A0A2K9ZCM1</accession>
<protein>
    <submittedName>
        <fullName evidence="2">Uncharacterized protein</fullName>
    </submittedName>
</protein>
<dbReference type="EMBL" id="CP025013">
    <property type="protein sequence ID" value="AUW45992.1"/>
    <property type="molecule type" value="Genomic_DNA"/>
</dbReference>
<name>A0A2K9ZCM1_RHILE</name>
<reference evidence="2 3" key="1">
    <citation type="submission" date="2017-11" db="EMBL/GenBank/DDBJ databases">
        <title>Complete genome of Rhizobium leguminosarum Norway, an ineffective micro-symbiont.</title>
        <authorList>
            <person name="Hoffrichter A."/>
            <person name="Liang J."/>
            <person name="Brachmann A."/>
            <person name="Marin M."/>
        </authorList>
    </citation>
    <scope>NUCLEOTIDE SEQUENCE [LARGE SCALE GENOMIC DNA]</scope>
    <source>
        <strain evidence="2 3">Norway</strain>
        <plasmid evidence="3">prln1</plasmid>
    </source>
</reference>
<dbReference type="AlphaFoldDB" id="A0A2K9ZCM1"/>
<sequence>MELIASFQTGFFWQTVLPRAANAAAADAAALPSGDKQVPSDRDMDSGMVPKGLTERHFSQ</sequence>
<evidence type="ECO:0000313" key="3">
    <source>
        <dbReference type="Proteomes" id="UP000238523"/>
    </source>
</evidence>
<organism evidence="2 3">
    <name type="scientific">Rhizobium leguminosarum</name>
    <dbReference type="NCBI Taxonomy" id="384"/>
    <lineage>
        <taxon>Bacteria</taxon>
        <taxon>Pseudomonadati</taxon>
        <taxon>Pseudomonadota</taxon>
        <taxon>Alphaproteobacteria</taxon>
        <taxon>Hyphomicrobiales</taxon>
        <taxon>Rhizobiaceae</taxon>
        <taxon>Rhizobium/Agrobacterium group</taxon>
        <taxon>Rhizobium</taxon>
    </lineage>
</organism>
<dbReference type="Proteomes" id="UP000238523">
    <property type="component" value="Plasmid pRLN1"/>
</dbReference>
<evidence type="ECO:0000256" key="1">
    <source>
        <dbReference type="SAM" id="MobiDB-lite"/>
    </source>
</evidence>